<evidence type="ECO:0000313" key="2">
    <source>
        <dbReference type="Proteomes" id="UP001153069"/>
    </source>
</evidence>
<sequence>MKFSIFSIGDLLSFRGAFRLDNSQPYGISSLDYAIGTMAFHPTRNSLFIAGHDHHRAIAEYSVMEDLDFYDQDSNNNPHPSVQDLPVTPPPLQAFVYAFEGLDNRHDINRITGMMVVDDVLFVNAENWYDASLDEWTVTRDTSLYFPMASNLSAAAPVGFFQLEGGSQAAGYMGRIPSPLQPLFNDSKFFTGWSSVYSILSRYSQGPSLWTFEPQEMIERENGSSSIMDRKENSTIIAATPYMNYPYSHNDPSKWLSERATEWVEPEDHQPTGNLSAPPADPLWNPLSEARYAFFVQDEIFCVIGITAGLESGIGYKVIQENGHECGGPCPFVSDDWYNYYWLYHVQEIVNASFVWDPRPFAYGVWELPYYVTVPSEHRIIGGTVDEERGILFVALANAGKLDEYDQPPLILMFDILEANQTKAR</sequence>
<gene>
    <name evidence="1" type="ORF">SEMRO_6_G005210.1</name>
</gene>
<accession>A0A9N8D9R9</accession>
<reference evidence="1" key="1">
    <citation type="submission" date="2020-06" db="EMBL/GenBank/DDBJ databases">
        <authorList>
            <consortium name="Plant Systems Biology data submission"/>
        </authorList>
    </citation>
    <scope>NUCLEOTIDE SEQUENCE</scope>
    <source>
        <strain evidence="1">D6</strain>
    </source>
</reference>
<name>A0A9N8D9R9_9STRA</name>
<keyword evidence="2" id="KW-1185">Reference proteome</keyword>
<protein>
    <submittedName>
        <fullName evidence="1">Uncharacterized protein</fullName>
    </submittedName>
</protein>
<comment type="caution">
    <text evidence="1">The sequence shown here is derived from an EMBL/GenBank/DDBJ whole genome shotgun (WGS) entry which is preliminary data.</text>
</comment>
<organism evidence="1 2">
    <name type="scientific">Seminavis robusta</name>
    <dbReference type="NCBI Taxonomy" id="568900"/>
    <lineage>
        <taxon>Eukaryota</taxon>
        <taxon>Sar</taxon>
        <taxon>Stramenopiles</taxon>
        <taxon>Ochrophyta</taxon>
        <taxon>Bacillariophyta</taxon>
        <taxon>Bacillariophyceae</taxon>
        <taxon>Bacillariophycidae</taxon>
        <taxon>Naviculales</taxon>
        <taxon>Naviculaceae</taxon>
        <taxon>Seminavis</taxon>
    </lineage>
</organism>
<dbReference type="AlphaFoldDB" id="A0A9N8D9R9"/>
<dbReference type="EMBL" id="CAICTM010000006">
    <property type="protein sequence ID" value="CAB9496550.1"/>
    <property type="molecule type" value="Genomic_DNA"/>
</dbReference>
<proteinExistence type="predicted"/>
<dbReference type="Proteomes" id="UP001153069">
    <property type="component" value="Unassembled WGS sequence"/>
</dbReference>
<evidence type="ECO:0000313" key="1">
    <source>
        <dbReference type="EMBL" id="CAB9496550.1"/>
    </source>
</evidence>